<gene>
    <name evidence="9" type="ORF">EJ903_15440</name>
</gene>
<dbReference type="InterPro" id="IPR012675">
    <property type="entry name" value="Beta-grasp_dom_sf"/>
</dbReference>
<keyword evidence="3" id="KW-0479">Metal-binding</keyword>
<dbReference type="SUPFAM" id="SSF54292">
    <property type="entry name" value="2Fe-2S ferredoxin-like"/>
    <property type="match status" value="1"/>
</dbReference>
<feature type="domain" description="2Fe-2S ferredoxin-type" evidence="7">
    <location>
        <begin position="236"/>
        <end position="323"/>
    </location>
</feature>
<evidence type="ECO:0000256" key="1">
    <source>
        <dbReference type="ARBA" id="ARBA00022630"/>
    </source>
</evidence>
<keyword evidence="2" id="KW-0001">2Fe-2S</keyword>
<name>A0A3S0HWE4_9PROT</name>
<feature type="domain" description="FAD-binding FR-type" evidence="8">
    <location>
        <begin position="4"/>
        <end position="109"/>
    </location>
</feature>
<dbReference type="CDD" id="cd06185">
    <property type="entry name" value="PDR_like"/>
    <property type="match status" value="1"/>
</dbReference>
<dbReference type="SUPFAM" id="SSF63380">
    <property type="entry name" value="Riboflavin synthase domain-like"/>
    <property type="match status" value="1"/>
</dbReference>
<dbReference type="Gene3D" id="3.40.50.80">
    <property type="entry name" value="Nucleotide-binding domain of ferredoxin-NADP reductase (FNR) module"/>
    <property type="match status" value="1"/>
</dbReference>
<evidence type="ECO:0000259" key="8">
    <source>
        <dbReference type="PROSITE" id="PS51384"/>
    </source>
</evidence>
<protein>
    <submittedName>
        <fullName evidence="9">Oxidoreductase</fullName>
    </submittedName>
</protein>
<keyword evidence="4" id="KW-0560">Oxidoreductase</keyword>
<dbReference type="CDD" id="cd00207">
    <property type="entry name" value="fer2"/>
    <property type="match status" value="1"/>
</dbReference>
<dbReference type="InterPro" id="IPR001041">
    <property type="entry name" value="2Fe-2S_ferredoxin-type"/>
</dbReference>
<dbReference type="PANTHER" id="PTHR47354">
    <property type="entry name" value="NADH OXIDOREDUCTASE HCR"/>
    <property type="match status" value="1"/>
</dbReference>
<dbReference type="PROSITE" id="PS00197">
    <property type="entry name" value="2FE2S_FER_1"/>
    <property type="match status" value="1"/>
</dbReference>
<evidence type="ECO:0000259" key="7">
    <source>
        <dbReference type="PROSITE" id="PS51085"/>
    </source>
</evidence>
<keyword evidence="1" id="KW-0285">Flavoprotein</keyword>
<keyword evidence="5" id="KW-0408">Iron</keyword>
<dbReference type="PRINTS" id="PR00409">
    <property type="entry name" value="PHDIOXRDTASE"/>
</dbReference>
<evidence type="ECO:0000313" key="10">
    <source>
        <dbReference type="Proteomes" id="UP000277007"/>
    </source>
</evidence>
<accession>A0A3S0HWE4</accession>
<dbReference type="RefSeq" id="WP_126617001.1">
    <property type="nucleotide sequence ID" value="NZ_JBHUCY010000009.1"/>
</dbReference>
<evidence type="ECO:0000313" key="9">
    <source>
        <dbReference type="EMBL" id="RTR18629.1"/>
    </source>
</evidence>
<dbReference type="SUPFAM" id="SSF52343">
    <property type="entry name" value="Ferredoxin reductase-like, C-terminal NADP-linked domain"/>
    <property type="match status" value="1"/>
</dbReference>
<keyword evidence="10" id="KW-1185">Reference proteome</keyword>
<dbReference type="InterPro" id="IPR017938">
    <property type="entry name" value="Riboflavin_synthase-like_b-brl"/>
</dbReference>
<dbReference type="InterPro" id="IPR050415">
    <property type="entry name" value="MRET"/>
</dbReference>
<dbReference type="Gene3D" id="2.40.30.10">
    <property type="entry name" value="Translation factors"/>
    <property type="match status" value="1"/>
</dbReference>
<reference evidence="9 10" key="1">
    <citation type="submission" date="2018-12" db="EMBL/GenBank/DDBJ databases">
        <authorList>
            <person name="Yang Y."/>
        </authorList>
    </citation>
    <scope>NUCLEOTIDE SEQUENCE [LARGE SCALE GENOMIC DNA]</scope>
    <source>
        <strain evidence="9 10">L-25-5w-1</strain>
    </source>
</reference>
<dbReference type="AlphaFoldDB" id="A0A3S0HWE4"/>
<comment type="caution">
    <text evidence="9">The sequence shown here is derived from an EMBL/GenBank/DDBJ whole genome shotgun (WGS) entry which is preliminary data.</text>
</comment>
<evidence type="ECO:0000256" key="2">
    <source>
        <dbReference type="ARBA" id="ARBA00022714"/>
    </source>
</evidence>
<dbReference type="PROSITE" id="PS51085">
    <property type="entry name" value="2FE2S_FER_2"/>
    <property type="match status" value="1"/>
</dbReference>
<dbReference type="GO" id="GO:0016491">
    <property type="term" value="F:oxidoreductase activity"/>
    <property type="evidence" value="ECO:0007669"/>
    <property type="project" value="UniProtKB-KW"/>
</dbReference>
<dbReference type="EMBL" id="RXMA01000014">
    <property type="protein sequence ID" value="RTR18629.1"/>
    <property type="molecule type" value="Genomic_DNA"/>
</dbReference>
<evidence type="ECO:0000256" key="3">
    <source>
        <dbReference type="ARBA" id="ARBA00022723"/>
    </source>
</evidence>
<dbReference type="GO" id="GO:0046872">
    <property type="term" value="F:metal ion binding"/>
    <property type="evidence" value="ECO:0007669"/>
    <property type="project" value="UniProtKB-KW"/>
</dbReference>
<dbReference type="Gene3D" id="3.10.20.30">
    <property type="match status" value="1"/>
</dbReference>
<dbReference type="InterPro" id="IPR006058">
    <property type="entry name" value="2Fe2S_fd_BS"/>
</dbReference>
<dbReference type="InterPro" id="IPR017927">
    <property type="entry name" value="FAD-bd_FR_type"/>
</dbReference>
<dbReference type="Pfam" id="PF00111">
    <property type="entry name" value="Fer2"/>
    <property type="match status" value="1"/>
</dbReference>
<dbReference type="Proteomes" id="UP000277007">
    <property type="component" value="Unassembled WGS sequence"/>
</dbReference>
<proteinExistence type="predicted"/>
<dbReference type="InterPro" id="IPR036010">
    <property type="entry name" value="2Fe-2S_ferredoxin-like_sf"/>
</dbReference>
<keyword evidence="6" id="KW-0411">Iron-sulfur</keyword>
<dbReference type="PANTHER" id="PTHR47354:SF1">
    <property type="entry name" value="CARNITINE MONOOXYGENASE REDUCTASE SUBUNIT"/>
    <property type="match status" value="1"/>
</dbReference>
<organism evidence="9 10">
    <name type="scientific">Azospirillum griseum</name>
    <dbReference type="NCBI Taxonomy" id="2496639"/>
    <lineage>
        <taxon>Bacteria</taxon>
        <taxon>Pseudomonadati</taxon>
        <taxon>Pseudomonadota</taxon>
        <taxon>Alphaproteobacteria</taxon>
        <taxon>Rhodospirillales</taxon>
        <taxon>Azospirillaceae</taxon>
        <taxon>Azospirillum</taxon>
    </lineage>
</organism>
<evidence type="ECO:0000256" key="5">
    <source>
        <dbReference type="ARBA" id="ARBA00023004"/>
    </source>
</evidence>
<evidence type="ECO:0000256" key="4">
    <source>
        <dbReference type="ARBA" id="ARBA00023002"/>
    </source>
</evidence>
<dbReference type="OrthoDB" id="9792185at2"/>
<sequence length="323" mass="35042">MNDTPKHTLTVIERIEEPGNILRVKLAAADGAPLPPFTAGAHIDVRLQDGDLDLWRQYSLCSDPAQTDHYEIGVLRAPNSRGGSEALHRLAVVGARFTIDGPRNHFALTEDAAQTVLFGGGIGITPMLAMAQRLHRLGRDFVVHYCTRSDSATAFRDVIAVAPWADRVVFHHDDRDPAQRLDPARDLPPPSADTHLYVCGPAGFMEWVIGAATTAGHAPGNIHREYFSAEVDVSGDRFEVTARRSGVTVSVGPEDTIAKALARVGVSITVKCEEGVCGTCVTDILDGTPDHRDRFLTDEERAEGTMLCVCCSRARSKTLILDI</sequence>
<dbReference type="GO" id="GO:0051537">
    <property type="term" value="F:2 iron, 2 sulfur cluster binding"/>
    <property type="evidence" value="ECO:0007669"/>
    <property type="project" value="UniProtKB-KW"/>
</dbReference>
<evidence type="ECO:0000256" key="6">
    <source>
        <dbReference type="ARBA" id="ARBA00023014"/>
    </source>
</evidence>
<dbReference type="PROSITE" id="PS51384">
    <property type="entry name" value="FAD_FR"/>
    <property type="match status" value="1"/>
</dbReference>
<dbReference type="InterPro" id="IPR039261">
    <property type="entry name" value="FNR_nucleotide-bd"/>
</dbReference>